<keyword evidence="4 7" id="KW-0472">Membrane</keyword>
<comment type="caution">
    <text evidence="9">The sequence shown here is derived from an EMBL/GenBank/DDBJ whole genome shotgun (WGS) entry which is preliminary data.</text>
</comment>
<feature type="domain" description="Ima1 N-terminal" evidence="8">
    <location>
        <begin position="61"/>
        <end position="200"/>
    </location>
</feature>
<dbReference type="InterPro" id="IPR042321">
    <property type="entry name" value="Ima1"/>
</dbReference>
<evidence type="ECO:0000256" key="6">
    <source>
        <dbReference type="SAM" id="MobiDB-lite"/>
    </source>
</evidence>
<sequence length="615" mass="67546">MWSAWPWSRRSGSGYPQRECFFCRTTSTILPPYTPDSPLDGSHPSHVDGRSSQLATSSTTTISTGTPFNWYCSSCHCQNVATQDGEPVQQYTRPMWDEAWNRDRNQLLRHTRPRTPLTPKRTVASTACSIQPSSTTKDGDRFVFCHTCQTNQVLTLNMLADYLPSEDDPGYDAKLAQLPEYEASIAARYPPVCAQCAPRVQQRISERDGYARSWSLGKWLELKKTASSADVAAASRLASPARSSTPLRAAALSKGDSTPVEQQHGDPPMRAASLWSATTTSTPAWILFALITGSIWGVYLLAALRPEAVLRGMDEMYEARRRGLLAVVCVALLLLHCVRMQPMQRSIESAHARNIRVQVDGLDTWRATQRVMLALRTAVLVVAAWRIGHSVSLFSALRRSTAMDRDGVVLLRQAAAALLASEMGLTAYAACQLSVRLPKPLQLVSQPIVATDHPSHSSADPLLTSLSLDDQPKPNCFAAAATTIGVLQDAFGDDDGVAVPRVLRDADGDAVMEEVATYSARRRMSSSSDEDMDDVARNSGSSWFNVAPKPPRALGESGAYDHFQLGPQRFWEPQNPTGLEDVFGRAVSLDDTPERTSRDQARNASARWSQWFGFA</sequence>
<dbReference type="GO" id="GO:0005637">
    <property type="term" value="C:nuclear inner membrane"/>
    <property type="evidence" value="ECO:0007669"/>
    <property type="project" value="UniProtKB-SubCell"/>
</dbReference>
<dbReference type="InterPro" id="IPR018617">
    <property type="entry name" value="Ima1_N"/>
</dbReference>
<dbReference type="RefSeq" id="XP_014659154.1">
    <property type="nucleotide sequence ID" value="XM_014803668.1"/>
</dbReference>
<evidence type="ECO:0000256" key="3">
    <source>
        <dbReference type="ARBA" id="ARBA00022989"/>
    </source>
</evidence>
<dbReference type="GO" id="GO:0071765">
    <property type="term" value="P:nuclear inner membrane organization"/>
    <property type="evidence" value="ECO:0007669"/>
    <property type="project" value="InterPro"/>
</dbReference>
<feature type="region of interest" description="Disordered" evidence="6">
    <location>
        <begin position="33"/>
        <end position="60"/>
    </location>
</feature>
<feature type="transmembrane region" description="Helical" evidence="7">
    <location>
        <begin position="284"/>
        <end position="302"/>
    </location>
</feature>
<evidence type="ECO:0000256" key="1">
    <source>
        <dbReference type="ARBA" id="ARBA00004473"/>
    </source>
</evidence>
<gene>
    <name evidence="9" type="ORF">PSANT_00054</name>
</gene>
<organism evidence="9 10">
    <name type="scientific">Pseudozyma antarctica</name>
    <name type="common">Yeast</name>
    <name type="synonym">Candida antarctica</name>
    <dbReference type="NCBI Taxonomy" id="84753"/>
    <lineage>
        <taxon>Eukaryota</taxon>
        <taxon>Fungi</taxon>
        <taxon>Dikarya</taxon>
        <taxon>Basidiomycota</taxon>
        <taxon>Ustilaginomycotina</taxon>
        <taxon>Ustilaginomycetes</taxon>
        <taxon>Ustilaginales</taxon>
        <taxon>Ustilaginaceae</taxon>
        <taxon>Moesziomyces</taxon>
    </lineage>
</organism>
<evidence type="ECO:0000256" key="4">
    <source>
        <dbReference type="ARBA" id="ARBA00023136"/>
    </source>
</evidence>
<keyword evidence="10" id="KW-1185">Reference proteome</keyword>
<comment type="subcellular location">
    <subcellularLocation>
        <location evidence="1">Nucleus inner membrane</location>
        <topology evidence="1">Multi-pass membrane protein</topology>
    </subcellularLocation>
</comment>
<evidence type="ECO:0000313" key="10">
    <source>
        <dbReference type="Proteomes" id="UP000325008"/>
    </source>
</evidence>
<keyword evidence="2 7" id="KW-0812">Transmembrane</keyword>
<dbReference type="PANTHER" id="PTHR28538">
    <property type="entry name" value="INTEGRAL INNER NUCLEAR MEMBRANE PROTEIN IMA1"/>
    <property type="match status" value="1"/>
</dbReference>
<evidence type="ECO:0000256" key="2">
    <source>
        <dbReference type="ARBA" id="ARBA00022692"/>
    </source>
</evidence>
<accession>A0A5C3FFS7</accession>
<evidence type="ECO:0000259" key="8">
    <source>
        <dbReference type="Pfam" id="PF09779"/>
    </source>
</evidence>
<protein>
    <recommendedName>
        <fullName evidence="8">Ima1 N-terminal domain-containing protein</fullName>
    </recommendedName>
</protein>
<dbReference type="PANTHER" id="PTHR28538:SF1">
    <property type="entry name" value="INTEGRAL INNER NUCLEAR MEMBRANE PROTEIN IMA1"/>
    <property type="match status" value="1"/>
</dbReference>
<dbReference type="GO" id="GO:0044732">
    <property type="term" value="C:mitotic spindle pole body"/>
    <property type="evidence" value="ECO:0007669"/>
    <property type="project" value="TreeGrafter"/>
</dbReference>
<dbReference type="GO" id="GO:0034992">
    <property type="term" value="C:microtubule organizing center attachment site"/>
    <property type="evidence" value="ECO:0007669"/>
    <property type="project" value="TreeGrafter"/>
</dbReference>
<feature type="region of interest" description="Disordered" evidence="6">
    <location>
        <begin position="248"/>
        <end position="269"/>
    </location>
</feature>
<dbReference type="OrthoDB" id="5966927at2759"/>
<evidence type="ECO:0000256" key="5">
    <source>
        <dbReference type="ARBA" id="ARBA00023242"/>
    </source>
</evidence>
<dbReference type="AlphaFoldDB" id="A0A5C3FFS7"/>
<dbReference type="GO" id="GO:0034506">
    <property type="term" value="C:chromosome, centromeric core domain"/>
    <property type="evidence" value="ECO:0007669"/>
    <property type="project" value="TreeGrafter"/>
</dbReference>
<dbReference type="Pfam" id="PF09779">
    <property type="entry name" value="Ima1_N"/>
    <property type="match status" value="1"/>
</dbReference>
<evidence type="ECO:0000313" key="9">
    <source>
        <dbReference type="EMBL" id="SPO42371.1"/>
    </source>
</evidence>
<dbReference type="EMBL" id="OOIQ01000001">
    <property type="protein sequence ID" value="SPO42371.1"/>
    <property type="molecule type" value="Genomic_DNA"/>
</dbReference>
<dbReference type="Proteomes" id="UP000325008">
    <property type="component" value="Unassembled WGS sequence"/>
</dbReference>
<evidence type="ECO:0000256" key="7">
    <source>
        <dbReference type="SAM" id="Phobius"/>
    </source>
</evidence>
<feature type="compositionally biased region" description="Low complexity" evidence="6">
    <location>
        <begin position="51"/>
        <end position="60"/>
    </location>
</feature>
<keyword evidence="3 7" id="KW-1133">Transmembrane helix</keyword>
<feature type="transmembrane region" description="Helical" evidence="7">
    <location>
        <begin position="323"/>
        <end position="341"/>
    </location>
</feature>
<keyword evidence="5" id="KW-0539">Nucleus</keyword>
<proteinExistence type="predicted"/>
<reference evidence="9" key="1">
    <citation type="submission" date="2018-03" db="EMBL/GenBank/DDBJ databases">
        <authorList>
            <person name="Guldener U."/>
        </authorList>
    </citation>
    <scope>NUCLEOTIDE SEQUENCE [LARGE SCALE GENOMIC DNA]</scope>
    <source>
        <strain evidence="9">ATCC34888</strain>
    </source>
</reference>
<name>A0A5C3FFS7_PSEA2</name>